<organism evidence="2">
    <name type="scientific">Skeletonema marinoi</name>
    <dbReference type="NCBI Taxonomy" id="267567"/>
    <lineage>
        <taxon>Eukaryota</taxon>
        <taxon>Sar</taxon>
        <taxon>Stramenopiles</taxon>
        <taxon>Ochrophyta</taxon>
        <taxon>Bacillariophyta</taxon>
        <taxon>Coscinodiscophyceae</taxon>
        <taxon>Thalassiosirophycidae</taxon>
        <taxon>Thalassiosirales</taxon>
        <taxon>Skeletonemataceae</taxon>
        <taxon>Skeletonema</taxon>
        <taxon>Skeletonema marinoi-dohrnii complex</taxon>
    </lineage>
</organism>
<sequence length="547" mass="61582">MDPSLNNSGEAEAAPARPQRPFTEYNVFFQLERESLLQSQEDGLNNGAYTVKRILAQERQVESPEKVALRPPQYRHLILPSDWYVVGSKYTGKGDPNSYRRDRKHRKTHGVISFVELTKLVSSKWKVVDPQTKDYCRNIAQEEFKRYRKELDEFIKIYGADAAKGKKRKPRKSKATAKQVVEPKKPEEPQQMAEAEPFDGECAFIPIDDDLADDIIGINHVHSSEKVDMLSKVAETDFEKSLGDGMCADFSFYAPNRLSRQGDINLADKSTIQDQAHSAMYPANQRVSLNDVMGRSLSLPFTATNGYSDNLGMMTTPAVSNIPTFHQGRAVDRSFSMPAGYGNDHAYVHGNNFGNQGVPQAFGPNYRFGESGPNQGPVTGVDLDQFDRQYYHDISRDMTQQRSLELQRQLLPQQHQTGEIQNCVEQSYFSQFHKECVINNRRVGMESVGRSSMDIGRGRRSSMDTAFSQSSMSTMKNAGYRRSSLPTKPKMVQASKEFPQLTLQQEQIIKSLAEQEKLRKSLQSPGDSTFGKLPIADKPTTNYPSAA</sequence>
<dbReference type="SUPFAM" id="SSF47095">
    <property type="entry name" value="HMG-box"/>
    <property type="match status" value="1"/>
</dbReference>
<feature type="region of interest" description="Disordered" evidence="1">
    <location>
        <begin position="166"/>
        <end position="193"/>
    </location>
</feature>
<dbReference type="InterPro" id="IPR036910">
    <property type="entry name" value="HMG_box_dom_sf"/>
</dbReference>
<dbReference type="Gene3D" id="1.10.30.10">
    <property type="entry name" value="High mobility group box domain"/>
    <property type="match status" value="1"/>
</dbReference>
<evidence type="ECO:0008006" key="3">
    <source>
        <dbReference type="Google" id="ProtNLM"/>
    </source>
</evidence>
<dbReference type="EMBL" id="HBGZ01005974">
    <property type="protein sequence ID" value="CAD9583239.1"/>
    <property type="molecule type" value="Transcribed_RNA"/>
</dbReference>
<evidence type="ECO:0000256" key="1">
    <source>
        <dbReference type="SAM" id="MobiDB-lite"/>
    </source>
</evidence>
<protein>
    <recommendedName>
        <fullName evidence="3">HMG box domain-containing protein</fullName>
    </recommendedName>
</protein>
<reference evidence="2" key="1">
    <citation type="submission" date="2021-01" db="EMBL/GenBank/DDBJ databases">
        <authorList>
            <person name="Corre E."/>
            <person name="Pelletier E."/>
            <person name="Niang G."/>
            <person name="Scheremetjew M."/>
            <person name="Finn R."/>
            <person name="Kale V."/>
            <person name="Holt S."/>
            <person name="Cochrane G."/>
            <person name="Meng A."/>
            <person name="Brown T."/>
            <person name="Cohen L."/>
        </authorList>
    </citation>
    <scope>NUCLEOTIDE SEQUENCE</scope>
    <source>
        <strain evidence="2">SM1012Den-03</strain>
    </source>
</reference>
<name>A0A7S2P939_9STRA</name>
<evidence type="ECO:0000313" key="2">
    <source>
        <dbReference type="EMBL" id="CAD9583239.1"/>
    </source>
</evidence>
<proteinExistence type="predicted"/>
<feature type="region of interest" description="Disordered" evidence="1">
    <location>
        <begin position="518"/>
        <end position="547"/>
    </location>
</feature>
<feature type="compositionally biased region" description="Basic residues" evidence="1">
    <location>
        <begin position="166"/>
        <end position="175"/>
    </location>
</feature>
<gene>
    <name evidence="2" type="ORF">SMAR0320_LOCUS4177</name>
</gene>
<dbReference type="AlphaFoldDB" id="A0A7S2P939"/>
<accession>A0A7S2P939</accession>